<keyword evidence="7" id="KW-0560">Oxidoreductase</keyword>
<dbReference type="NCBIfam" id="NF002849">
    <property type="entry name" value="PRK03113.1"/>
    <property type="match status" value="1"/>
</dbReference>
<evidence type="ECO:0000256" key="10">
    <source>
        <dbReference type="ARBA" id="ARBA00023186"/>
    </source>
</evidence>
<protein>
    <submittedName>
        <fullName evidence="13">Disulfide bond formation protein DsbB</fullName>
    </submittedName>
</protein>
<evidence type="ECO:0000256" key="8">
    <source>
        <dbReference type="ARBA" id="ARBA00023136"/>
    </source>
</evidence>
<dbReference type="PANTHER" id="PTHR43469">
    <property type="entry name" value="DISULFIDE FORMATION PROTEIN-RELATED"/>
    <property type="match status" value="1"/>
</dbReference>
<accession>A0A5S5BWV2</accession>
<dbReference type="InterPro" id="IPR012187">
    <property type="entry name" value="Disulphide_bond_form_BdbC"/>
</dbReference>
<dbReference type="OrthoDB" id="158402at2"/>
<keyword evidence="4 12" id="KW-0812">Transmembrane</keyword>
<dbReference type="Proteomes" id="UP000323257">
    <property type="component" value="Unassembled WGS sequence"/>
</dbReference>
<dbReference type="AlphaFoldDB" id="A0A5S5BWV2"/>
<evidence type="ECO:0000313" key="13">
    <source>
        <dbReference type="EMBL" id="TYP70776.1"/>
    </source>
</evidence>
<dbReference type="InterPro" id="IPR003752">
    <property type="entry name" value="DiS_bond_form_DsbB/BdbC"/>
</dbReference>
<evidence type="ECO:0000256" key="6">
    <source>
        <dbReference type="ARBA" id="ARBA00022989"/>
    </source>
</evidence>
<evidence type="ECO:0000256" key="2">
    <source>
        <dbReference type="ARBA" id="ARBA00007602"/>
    </source>
</evidence>
<organism evidence="13 14">
    <name type="scientific">Paenibacillus methanolicus</name>
    <dbReference type="NCBI Taxonomy" id="582686"/>
    <lineage>
        <taxon>Bacteria</taxon>
        <taxon>Bacillati</taxon>
        <taxon>Bacillota</taxon>
        <taxon>Bacilli</taxon>
        <taxon>Bacillales</taxon>
        <taxon>Paenibacillaceae</taxon>
        <taxon>Paenibacillus</taxon>
    </lineage>
</organism>
<reference evidence="13 14" key="1">
    <citation type="submission" date="2019-07" db="EMBL/GenBank/DDBJ databases">
        <title>Genomic Encyclopedia of Type Strains, Phase III (KMG-III): the genomes of soil and plant-associated and newly described type strains.</title>
        <authorList>
            <person name="Whitman W."/>
        </authorList>
    </citation>
    <scope>NUCLEOTIDE SEQUENCE [LARGE SCALE GENOMIC DNA]</scope>
    <source>
        <strain evidence="13 14">BL24</strain>
    </source>
</reference>
<dbReference type="Pfam" id="PF02600">
    <property type="entry name" value="DsbB"/>
    <property type="match status" value="1"/>
</dbReference>
<evidence type="ECO:0000256" key="3">
    <source>
        <dbReference type="ARBA" id="ARBA00022448"/>
    </source>
</evidence>
<keyword evidence="3" id="KW-0813">Transport</keyword>
<evidence type="ECO:0000256" key="12">
    <source>
        <dbReference type="SAM" id="Phobius"/>
    </source>
</evidence>
<comment type="similarity">
    <text evidence="2">Belongs to the DsbB family. BdbC subfamily.</text>
</comment>
<dbReference type="GO" id="GO:0015035">
    <property type="term" value="F:protein-disulfide reductase activity"/>
    <property type="evidence" value="ECO:0007669"/>
    <property type="project" value="InterPro"/>
</dbReference>
<proteinExistence type="inferred from homology"/>
<dbReference type="PANTHER" id="PTHR43469:SF1">
    <property type="entry name" value="SPBETA PROPHAGE-DERIVED DISULFIDE BOND FORMATION PROTEIN B"/>
    <property type="match status" value="1"/>
</dbReference>
<evidence type="ECO:0000256" key="5">
    <source>
        <dbReference type="ARBA" id="ARBA00022982"/>
    </source>
</evidence>
<dbReference type="GO" id="GO:0016020">
    <property type="term" value="C:membrane"/>
    <property type="evidence" value="ECO:0007669"/>
    <property type="project" value="UniProtKB-SubCell"/>
</dbReference>
<keyword evidence="6 12" id="KW-1133">Transmembrane helix</keyword>
<evidence type="ECO:0000313" key="14">
    <source>
        <dbReference type="Proteomes" id="UP000323257"/>
    </source>
</evidence>
<dbReference type="EMBL" id="VNHS01000011">
    <property type="protein sequence ID" value="TYP70776.1"/>
    <property type="molecule type" value="Genomic_DNA"/>
</dbReference>
<comment type="subcellular location">
    <subcellularLocation>
        <location evidence="1">Membrane</location>
        <topology evidence="1">Multi-pass membrane protein</topology>
    </subcellularLocation>
</comment>
<comment type="caution">
    <text evidence="13">The sequence shown here is derived from an EMBL/GenBank/DDBJ whole genome shotgun (WGS) entry which is preliminary data.</text>
</comment>
<gene>
    <name evidence="13" type="ORF">BCM02_111284</name>
</gene>
<dbReference type="PIRSF" id="PIRSF036659">
    <property type="entry name" value="BdbC"/>
    <property type="match status" value="1"/>
</dbReference>
<dbReference type="SUPFAM" id="SSF158442">
    <property type="entry name" value="DsbB-like"/>
    <property type="match status" value="1"/>
</dbReference>
<feature type="transmembrane region" description="Helical" evidence="12">
    <location>
        <begin position="7"/>
        <end position="25"/>
    </location>
</feature>
<dbReference type="Gene3D" id="1.20.1550.10">
    <property type="entry name" value="DsbB-like"/>
    <property type="match status" value="1"/>
</dbReference>
<keyword evidence="8 12" id="KW-0472">Membrane</keyword>
<dbReference type="RefSeq" id="WP_148932319.1">
    <property type="nucleotide sequence ID" value="NZ_VNHS01000011.1"/>
</dbReference>
<feature type="transmembrane region" description="Helical" evidence="12">
    <location>
        <begin position="107"/>
        <end position="131"/>
    </location>
</feature>
<evidence type="ECO:0000256" key="9">
    <source>
        <dbReference type="ARBA" id="ARBA00023157"/>
    </source>
</evidence>
<keyword evidence="10" id="KW-0143">Chaperone</keyword>
<dbReference type="HAMAP" id="MF_00287">
    <property type="entry name" value="BdbC"/>
    <property type="match status" value="1"/>
</dbReference>
<dbReference type="GO" id="GO:0006457">
    <property type="term" value="P:protein folding"/>
    <property type="evidence" value="ECO:0007669"/>
    <property type="project" value="InterPro"/>
</dbReference>
<keyword evidence="11" id="KW-0676">Redox-active center</keyword>
<feature type="transmembrane region" description="Helical" evidence="12">
    <location>
        <begin position="37"/>
        <end position="55"/>
    </location>
</feature>
<keyword evidence="5" id="KW-0249">Electron transport</keyword>
<evidence type="ECO:0000256" key="7">
    <source>
        <dbReference type="ARBA" id="ARBA00023002"/>
    </source>
</evidence>
<evidence type="ECO:0000256" key="11">
    <source>
        <dbReference type="ARBA" id="ARBA00023284"/>
    </source>
</evidence>
<keyword evidence="9" id="KW-1015">Disulfide bond</keyword>
<feature type="transmembrane region" description="Helical" evidence="12">
    <location>
        <begin position="62"/>
        <end position="81"/>
    </location>
</feature>
<evidence type="ECO:0000256" key="4">
    <source>
        <dbReference type="ARBA" id="ARBA00022692"/>
    </source>
</evidence>
<evidence type="ECO:0000256" key="1">
    <source>
        <dbReference type="ARBA" id="ARBA00004141"/>
    </source>
</evidence>
<dbReference type="InterPro" id="IPR023380">
    <property type="entry name" value="DsbB-like_sf"/>
</dbReference>
<name>A0A5S5BWV2_9BACL</name>
<keyword evidence="14" id="KW-1185">Reference proteome</keyword>
<sequence>MIKSYALYFAWVVSLVATGGSLFLSEVMDFMPCTLCWYQRILMYPLVILLGRAAYRNDRGIIGYALPFSILGAGFSLYHYLEQKIPALAKVLPCTQGIPCNQDYLDWFGGIVTIPFLALIAFILITIFLIAGRGAQQETAEEEEA</sequence>